<dbReference type="PRINTS" id="PR00320">
    <property type="entry name" value="GPROTEINBRPT"/>
</dbReference>
<keyword evidence="2" id="KW-0677">Repeat</keyword>
<evidence type="ECO:0000256" key="1">
    <source>
        <dbReference type="ARBA" id="ARBA00022574"/>
    </source>
</evidence>
<dbReference type="Gene3D" id="2.130.10.10">
    <property type="entry name" value="YVTN repeat-like/Quinoprotein amine dehydrogenase"/>
    <property type="match status" value="4"/>
</dbReference>
<dbReference type="InterPro" id="IPR027417">
    <property type="entry name" value="P-loop_NTPase"/>
</dbReference>
<dbReference type="PROSITE" id="PS50082">
    <property type="entry name" value="WD_REPEATS_2"/>
    <property type="match status" value="5"/>
</dbReference>
<dbReference type="OrthoDB" id="2804352at2759"/>
<feature type="domain" description="NACHT" evidence="5">
    <location>
        <begin position="252"/>
        <end position="399"/>
    </location>
</feature>
<gene>
    <name evidence="6" type="ORF">BN946_scf184983.g42</name>
</gene>
<feature type="repeat" description="WD" evidence="3">
    <location>
        <begin position="838"/>
        <end position="879"/>
    </location>
</feature>
<dbReference type="InterPro" id="IPR001680">
    <property type="entry name" value="WD40_rpt"/>
</dbReference>
<keyword evidence="7" id="KW-1185">Reference proteome</keyword>
<dbReference type="SUPFAM" id="SSF50998">
    <property type="entry name" value="Quinoprotein alcohol dehydrogenase-like"/>
    <property type="match status" value="1"/>
</dbReference>
<dbReference type="PROSITE" id="PS00678">
    <property type="entry name" value="WD_REPEATS_1"/>
    <property type="match status" value="1"/>
</dbReference>
<dbReference type="CDD" id="cd21037">
    <property type="entry name" value="MLKL_NTD"/>
    <property type="match status" value="1"/>
</dbReference>
<evidence type="ECO:0000256" key="3">
    <source>
        <dbReference type="PROSITE-ProRule" id="PRU00221"/>
    </source>
</evidence>
<feature type="repeat" description="WD" evidence="3">
    <location>
        <begin position="922"/>
        <end position="962"/>
    </location>
</feature>
<dbReference type="Pfam" id="PF00400">
    <property type="entry name" value="WD40"/>
    <property type="match status" value="4"/>
</dbReference>
<feature type="compositionally biased region" description="Basic and acidic residues" evidence="4">
    <location>
        <begin position="15"/>
        <end position="26"/>
    </location>
</feature>
<dbReference type="SMART" id="SM00320">
    <property type="entry name" value="WD40"/>
    <property type="match status" value="9"/>
</dbReference>
<dbReference type="InterPro" id="IPR011047">
    <property type="entry name" value="Quinoprotein_ADH-like_sf"/>
</dbReference>
<dbReference type="Pfam" id="PF24883">
    <property type="entry name" value="NPHP3_N"/>
    <property type="match status" value="1"/>
</dbReference>
<comment type="caution">
    <text evidence="6">The sequence shown here is derived from an EMBL/GenBank/DDBJ whole genome shotgun (WGS) entry which is preliminary data.</text>
</comment>
<feature type="repeat" description="WD" evidence="3">
    <location>
        <begin position="1168"/>
        <end position="1199"/>
    </location>
</feature>
<dbReference type="PANTHER" id="PTHR19879:SF9">
    <property type="entry name" value="TRANSCRIPTION INITIATION FACTOR TFIID SUBUNIT 5"/>
    <property type="match status" value="1"/>
</dbReference>
<reference evidence="6" key="1">
    <citation type="submission" date="2014-01" db="EMBL/GenBank/DDBJ databases">
        <title>The genome of the white-rot fungus Pycnoporus cinnabarinus: a basidiomycete model with a versatile arsenal for lignocellulosic biomass breakdown.</title>
        <authorList>
            <person name="Levasseur A."/>
            <person name="Lomascolo A."/>
            <person name="Ruiz-Duenas F.J."/>
            <person name="Uzan E."/>
            <person name="Piumi F."/>
            <person name="Kues U."/>
            <person name="Ram A.F.J."/>
            <person name="Murat C."/>
            <person name="Haon M."/>
            <person name="Benoit I."/>
            <person name="Arfi Y."/>
            <person name="Chevret D."/>
            <person name="Drula E."/>
            <person name="Kwon M.J."/>
            <person name="Gouret P."/>
            <person name="Lesage-Meessen L."/>
            <person name="Lombard V."/>
            <person name="Mariette J."/>
            <person name="Noirot C."/>
            <person name="Park J."/>
            <person name="Patyshakuliyeva A."/>
            <person name="Wieneger R.A.B."/>
            <person name="Wosten H.A.B."/>
            <person name="Martin F."/>
            <person name="Coutinho P.M."/>
            <person name="de Vries R."/>
            <person name="Martinez A.T."/>
            <person name="Klopp C."/>
            <person name="Pontarotti P."/>
            <person name="Henrissat B."/>
            <person name="Record E."/>
        </authorList>
    </citation>
    <scope>NUCLEOTIDE SEQUENCE [LARGE SCALE GENOMIC DNA]</scope>
    <source>
        <strain evidence="6">BRFM137</strain>
    </source>
</reference>
<accession>A0A060SJZ8</accession>
<evidence type="ECO:0000313" key="6">
    <source>
        <dbReference type="EMBL" id="CDO72559.1"/>
    </source>
</evidence>
<dbReference type="HOGENOM" id="CLU_000288_6_3_1"/>
<dbReference type="STRING" id="5643.A0A060SJZ8"/>
<evidence type="ECO:0000313" key="7">
    <source>
        <dbReference type="Proteomes" id="UP000029665"/>
    </source>
</evidence>
<sequence>MAPRDFALKDTSLLQKREDLTNKNDPADTPPSSLAVSSQQGRLSKATAPGFQARETVKATFGGLIAVLKVTEQVASAHPALQMAVGAILRVLEAYEKSSARTEAVKTLHGYIIWLNNMLENVLSADSTDMQDCVPPALQARLDQFSRHQAKRKLQLVSEELERIKSHNLLVRMLKNADYDEKVEECVKTLSWHIHSFLVEGVIAVELAVQGMKQEMRTGFDRMDNRFKQVHQGIEEVRHDVNKLAADFPNSSILWIHGLAGFGKSTLAQTVAQWWDEDKILGATFFCARDGDRSDVRCIYRTIAYQLACRFPGFHDALLDVLKADPDVSASFPVQQLKKLIVEPLSVAKARGGFPHRIVVVIDALDECTDEGAVSIILKSLSQHVSELQPLRFVITSRPEENISRGFLLEALRANAQHLSLTEIPEALAKQDVSNFLAKRLEDIRERYSLPPDWPPRPEFDALLNIAGALFIFATTAILFIGDDGVRNPAHQLTKLVEAGDSAVSTTGRKSTPALRKLDALYEQVLARAAEKLDDTARARLKVILGTVTLAEELLSPASIDILLDLNLGDVRRILPVLNAVVNMPPQGDEHTPIRLIHSSFPNFLVDPSRCTSPRFLINPPIHHTYIALRCLKTMQSLKHNICGTSWVHDDLLNVDIPGLPDRIAQNLPSALQYACKYWAFHLRRAEFNEELLAALEDFCKTHLLHWLEALSLMGCNTSLPLPHTNTPELLYDCERVVRAFYLAISVSALQVYKTVLVFCPTDSLVRRLHAAEARSLVQFLRGAEKAWSTTLSSTPSPGGAITALDFSSDERYIVSGHRFSAVVWLWSTQTGTGLVAFEGHTGHICSVSFSPTAKEFLSGSGDTTVKLWDVATATCLATWQKHSEAVSSVAWSLDGALAASGSVDKTVVLWHVTTGEEPLVLLGHEDQVNHVGFAAEGILLSASDDKTCRVWDASSNKPIRVLRHSSSVQRVAASSGGELIACGLVTGDVDIWNQGDGHRLRSLACSRSFNRVISLAFHPDDHLAAAYEHSSCILWSVSSGQLLKDEFNNSQTTAFSQNGLHIAYPSWSDLKEHFLTVREWSPANADKGTQTASTRISARSVGVFKRYYKRALGSMMEKEEGAGEVLGLSLSPDRRLILVAYRHRLGLVNALTGQDTRDIKHSDAQRIAWSSAGDFFACTGQDDAIYLWETKTGRPIATLAGHSMDINALCFTGDEGQQIISASHDGTIRRWNLDVRKDPPETSSEVLFCSDERIDALAVSADGQWILFASRKDSPPYTSSANTFVRPSRKPTESCGWYNVLRLIDAAGHVLWIQNHDGWIFSVAFSEDRTRALAGIDTGKIFLYDLTHLIPSPSDHTMALSARLPFVKEYKFTTLNRYPIFHIKFSPDNRGILTERSYTPLEPNLQPLRRRPAGPASLSAYFLEDDGWLWRVGSDSAHRRICWVSPSFLPRFMKGWAASGNTVAYTQEQGQLILMDVSRA</sequence>
<dbReference type="EMBL" id="CCBP010000114">
    <property type="protein sequence ID" value="CDO72559.1"/>
    <property type="molecule type" value="Genomic_DNA"/>
</dbReference>
<dbReference type="Gene3D" id="3.40.50.300">
    <property type="entry name" value="P-loop containing nucleotide triphosphate hydrolases"/>
    <property type="match status" value="1"/>
</dbReference>
<dbReference type="CDD" id="cd00200">
    <property type="entry name" value="WD40"/>
    <property type="match status" value="1"/>
</dbReference>
<dbReference type="PROSITE" id="PS50837">
    <property type="entry name" value="NACHT"/>
    <property type="match status" value="1"/>
</dbReference>
<dbReference type="SUPFAM" id="SSF82171">
    <property type="entry name" value="DPP6 N-terminal domain-like"/>
    <property type="match status" value="2"/>
</dbReference>
<proteinExistence type="predicted"/>
<feature type="compositionally biased region" description="Polar residues" evidence="4">
    <location>
        <begin position="30"/>
        <end position="42"/>
    </location>
</feature>
<dbReference type="InterPro" id="IPR020472">
    <property type="entry name" value="WD40_PAC1"/>
</dbReference>
<keyword evidence="1 3" id="KW-0853">WD repeat</keyword>
<evidence type="ECO:0000256" key="2">
    <source>
        <dbReference type="ARBA" id="ARBA00022737"/>
    </source>
</evidence>
<dbReference type="InterPro" id="IPR007111">
    <property type="entry name" value="NACHT_NTPase"/>
</dbReference>
<organism evidence="6 7">
    <name type="scientific">Pycnoporus cinnabarinus</name>
    <name type="common">Cinnabar-red polypore</name>
    <name type="synonym">Trametes cinnabarina</name>
    <dbReference type="NCBI Taxonomy" id="5643"/>
    <lineage>
        <taxon>Eukaryota</taxon>
        <taxon>Fungi</taxon>
        <taxon>Dikarya</taxon>
        <taxon>Basidiomycota</taxon>
        <taxon>Agaricomycotina</taxon>
        <taxon>Agaricomycetes</taxon>
        <taxon>Polyporales</taxon>
        <taxon>Polyporaceae</taxon>
        <taxon>Trametes</taxon>
    </lineage>
</organism>
<name>A0A060SJZ8_PYCCI</name>
<dbReference type="InterPro" id="IPR019775">
    <property type="entry name" value="WD40_repeat_CS"/>
</dbReference>
<dbReference type="InterPro" id="IPR056884">
    <property type="entry name" value="NPHP3-like_N"/>
</dbReference>
<dbReference type="PROSITE" id="PS50294">
    <property type="entry name" value="WD_REPEATS_REGION"/>
    <property type="match status" value="4"/>
</dbReference>
<dbReference type="SUPFAM" id="SSF52540">
    <property type="entry name" value="P-loop containing nucleoside triphosphate hydrolases"/>
    <property type="match status" value="1"/>
</dbReference>
<dbReference type="OMA" id="ARILICN"/>
<protein>
    <recommendedName>
        <fullName evidence="5">NACHT domain-containing protein</fullName>
    </recommendedName>
</protein>
<feature type="repeat" description="WD" evidence="3">
    <location>
        <begin position="1200"/>
        <end position="1235"/>
    </location>
</feature>
<dbReference type="Proteomes" id="UP000029665">
    <property type="component" value="Unassembled WGS sequence"/>
</dbReference>
<dbReference type="InterPro" id="IPR059179">
    <property type="entry name" value="MLKL-like_MCAfunc"/>
</dbReference>
<dbReference type="PANTHER" id="PTHR19879">
    <property type="entry name" value="TRANSCRIPTION INITIATION FACTOR TFIID"/>
    <property type="match status" value="1"/>
</dbReference>
<evidence type="ECO:0000256" key="4">
    <source>
        <dbReference type="SAM" id="MobiDB-lite"/>
    </source>
</evidence>
<dbReference type="InterPro" id="IPR015943">
    <property type="entry name" value="WD40/YVTN_repeat-like_dom_sf"/>
</dbReference>
<feature type="repeat" description="WD" evidence="3">
    <location>
        <begin position="880"/>
        <end position="921"/>
    </location>
</feature>
<feature type="region of interest" description="Disordered" evidence="4">
    <location>
        <begin position="1"/>
        <end position="48"/>
    </location>
</feature>
<evidence type="ECO:0000259" key="5">
    <source>
        <dbReference type="PROSITE" id="PS50837"/>
    </source>
</evidence>